<proteinExistence type="predicted"/>
<organism evidence="1 2">
    <name type="scientific">Legionella busanensis</name>
    <dbReference type="NCBI Taxonomy" id="190655"/>
    <lineage>
        <taxon>Bacteria</taxon>
        <taxon>Pseudomonadati</taxon>
        <taxon>Pseudomonadota</taxon>
        <taxon>Gammaproteobacteria</taxon>
        <taxon>Legionellales</taxon>
        <taxon>Legionellaceae</taxon>
        <taxon>Legionella</taxon>
    </lineage>
</organism>
<dbReference type="RefSeq" id="WP_131740653.1">
    <property type="nucleotide sequence ID" value="NZ_CAAAHP010000004.1"/>
</dbReference>
<accession>A0A378JKK3</accession>
<evidence type="ECO:0000313" key="1">
    <source>
        <dbReference type="EMBL" id="STX50749.1"/>
    </source>
</evidence>
<gene>
    <name evidence="1" type="ORF">NCTC13316_00836</name>
</gene>
<dbReference type="EMBL" id="UGOD01000001">
    <property type="protein sequence ID" value="STX50749.1"/>
    <property type="molecule type" value="Genomic_DNA"/>
</dbReference>
<dbReference type="Proteomes" id="UP000254794">
    <property type="component" value="Unassembled WGS sequence"/>
</dbReference>
<protein>
    <submittedName>
        <fullName evidence="1">Uncharacterized protein</fullName>
    </submittedName>
</protein>
<dbReference type="AlphaFoldDB" id="A0A378JKK3"/>
<reference evidence="1 2" key="1">
    <citation type="submission" date="2018-06" db="EMBL/GenBank/DDBJ databases">
        <authorList>
            <consortium name="Pathogen Informatics"/>
            <person name="Doyle S."/>
        </authorList>
    </citation>
    <scope>NUCLEOTIDE SEQUENCE [LARGE SCALE GENOMIC DNA]</scope>
    <source>
        <strain evidence="1 2">NCTC13316</strain>
    </source>
</reference>
<name>A0A378JKK3_9GAMM</name>
<evidence type="ECO:0000313" key="2">
    <source>
        <dbReference type="Proteomes" id="UP000254794"/>
    </source>
</evidence>
<sequence length="63" mass="7039">MFVQSNSGKSDDKIALDLCVELSHVRNLKSRIAKKIKDDNVNNIILKLVNNAHPDSLHTSLIN</sequence>
<keyword evidence="2" id="KW-1185">Reference proteome</keyword>